<dbReference type="AlphaFoldDB" id="A0A821BI52"/>
<gene>
    <name evidence="2" type="ORF">OVN521_LOCUS44882</name>
</gene>
<organism evidence="2 3">
    <name type="scientific">Rotaria magnacalcarata</name>
    <dbReference type="NCBI Taxonomy" id="392030"/>
    <lineage>
        <taxon>Eukaryota</taxon>
        <taxon>Metazoa</taxon>
        <taxon>Spiralia</taxon>
        <taxon>Gnathifera</taxon>
        <taxon>Rotifera</taxon>
        <taxon>Eurotatoria</taxon>
        <taxon>Bdelloidea</taxon>
        <taxon>Philodinida</taxon>
        <taxon>Philodinidae</taxon>
        <taxon>Rotaria</taxon>
    </lineage>
</organism>
<comment type="caution">
    <text evidence="2">The sequence shown here is derived from an EMBL/GenBank/DDBJ whole genome shotgun (WGS) entry which is preliminary data.</text>
</comment>
<reference evidence="2" key="1">
    <citation type="submission" date="2021-02" db="EMBL/GenBank/DDBJ databases">
        <authorList>
            <person name="Nowell W R."/>
        </authorList>
    </citation>
    <scope>NUCLEOTIDE SEQUENCE</scope>
</reference>
<feature type="non-terminal residue" evidence="2">
    <location>
        <position position="88"/>
    </location>
</feature>
<dbReference type="Proteomes" id="UP000663866">
    <property type="component" value="Unassembled WGS sequence"/>
</dbReference>
<evidence type="ECO:0000313" key="3">
    <source>
        <dbReference type="Proteomes" id="UP000663866"/>
    </source>
</evidence>
<feature type="non-terminal residue" evidence="2">
    <location>
        <position position="1"/>
    </location>
</feature>
<feature type="region of interest" description="Disordered" evidence="1">
    <location>
        <begin position="1"/>
        <end position="88"/>
    </location>
</feature>
<accession>A0A821BI52</accession>
<feature type="compositionally biased region" description="Acidic residues" evidence="1">
    <location>
        <begin position="25"/>
        <end position="52"/>
    </location>
</feature>
<name>A0A821BI52_9BILA</name>
<dbReference type="EMBL" id="CAJOBG010070864">
    <property type="protein sequence ID" value="CAF4593582.1"/>
    <property type="molecule type" value="Genomic_DNA"/>
</dbReference>
<keyword evidence="3" id="KW-1185">Reference proteome</keyword>
<protein>
    <submittedName>
        <fullName evidence="2">Uncharacterized protein</fullName>
    </submittedName>
</protein>
<evidence type="ECO:0000256" key="1">
    <source>
        <dbReference type="SAM" id="MobiDB-lite"/>
    </source>
</evidence>
<proteinExistence type="predicted"/>
<evidence type="ECO:0000313" key="2">
    <source>
        <dbReference type="EMBL" id="CAF4593582.1"/>
    </source>
</evidence>
<sequence length="88" mass="9291">QTVAKMTGGGKSVPSISAAGKKVENDDDDDDESDDSDDDDDDDDDDDVEEVETPPKLKKTARLSGKPSIPTVTPDITKGKLSVNKSVV</sequence>